<reference evidence="1 2" key="1">
    <citation type="submission" date="2019-08" db="EMBL/GenBank/DDBJ databases">
        <title>Whole genome of Aphis craccivora.</title>
        <authorList>
            <person name="Voronova N.V."/>
            <person name="Shulinski R.S."/>
            <person name="Bandarenka Y.V."/>
            <person name="Zhorov D.G."/>
            <person name="Warner D."/>
        </authorList>
    </citation>
    <scope>NUCLEOTIDE SEQUENCE [LARGE SCALE GENOMIC DNA]</scope>
    <source>
        <strain evidence="1">180601</strain>
        <tissue evidence="1">Whole Body</tissue>
    </source>
</reference>
<accession>A0A6G0Y1A5</accession>
<dbReference type="Proteomes" id="UP000478052">
    <property type="component" value="Unassembled WGS sequence"/>
</dbReference>
<dbReference type="OrthoDB" id="8062152at2759"/>
<protein>
    <submittedName>
        <fullName evidence="1">Uncharacterized protein</fullName>
    </submittedName>
</protein>
<name>A0A6G0Y1A5_APHCR</name>
<evidence type="ECO:0000313" key="1">
    <source>
        <dbReference type="EMBL" id="KAF0747116.1"/>
    </source>
</evidence>
<dbReference type="EMBL" id="VUJU01006957">
    <property type="protein sequence ID" value="KAF0747116.1"/>
    <property type="molecule type" value="Genomic_DNA"/>
</dbReference>
<feature type="non-terminal residue" evidence="1">
    <location>
        <position position="251"/>
    </location>
</feature>
<organism evidence="1 2">
    <name type="scientific">Aphis craccivora</name>
    <name type="common">Cowpea aphid</name>
    <dbReference type="NCBI Taxonomy" id="307492"/>
    <lineage>
        <taxon>Eukaryota</taxon>
        <taxon>Metazoa</taxon>
        <taxon>Ecdysozoa</taxon>
        <taxon>Arthropoda</taxon>
        <taxon>Hexapoda</taxon>
        <taxon>Insecta</taxon>
        <taxon>Pterygota</taxon>
        <taxon>Neoptera</taxon>
        <taxon>Paraneoptera</taxon>
        <taxon>Hemiptera</taxon>
        <taxon>Sternorrhyncha</taxon>
        <taxon>Aphidomorpha</taxon>
        <taxon>Aphidoidea</taxon>
        <taxon>Aphididae</taxon>
        <taxon>Aphidini</taxon>
        <taxon>Aphis</taxon>
        <taxon>Aphis</taxon>
    </lineage>
</organism>
<dbReference type="AlphaFoldDB" id="A0A6G0Y1A5"/>
<gene>
    <name evidence="1" type="ORF">FWK35_00024676</name>
</gene>
<keyword evidence="2" id="KW-1185">Reference proteome</keyword>
<comment type="caution">
    <text evidence="1">The sequence shown here is derived from an EMBL/GenBank/DDBJ whole genome shotgun (WGS) entry which is preliminary data.</text>
</comment>
<proteinExistence type="predicted"/>
<sequence length="251" mass="29071">MLSALTKMEHVDCIAVLVSVNGIFKFLGVPPSYSNIIQDAFENGLMNSFITRELKLTRNNLVKICIIDQLTQFQTLYFFLGQELPENNNFQKPGACHRAKWMAKIIYYIKIILFRSKFELNETGLLNLGHFTLFIMRLYLKVWYTSNDTSAMIFIQTSVKHYHFFDPRVDIIISNNIKAKMVTALDTIVADYTEQRIKLPVHRLLVTESGIALMTSLNDTLTVLLIKINNNIFYKSIFKFTELLPNQIEQI</sequence>
<evidence type="ECO:0000313" key="2">
    <source>
        <dbReference type="Proteomes" id="UP000478052"/>
    </source>
</evidence>